<evidence type="ECO:0000259" key="13">
    <source>
        <dbReference type="Pfam" id="PF08245"/>
    </source>
</evidence>
<dbReference type="SUPFAM" id="SSF53244">
    <property type="entry name" value="MurD-like peptide ligases, peptide-binding domain"/>
    <property type="match status" value="1"/>
</dbReference>
<dbReference type="GO" id="GO:0051301">
    <property type="term" value="P:cell division"/>
    <property type="evidence" value="ECO:0007669"/>
    <property type="project" value="UniProtKB-KW"/>
</dbReference>
<feature type="domain" description="Mur ligase C-terminal" evidence="12">
    <location>
        <begin position="332"/>
        <end position="453"/>
    </location>
</feature>
<dbReference type="GO" id="GO:0047480">
    <property type="term" value="F:UDP-N-acetylmuramoyl-tripeptide-D-alanyl-D-alanine ligase activity"/>
    <property type="evidence" value="ECO:0007669"/>
    <property type="project" value="UniProtKB-UniRule"/>
</dbReference>
<comment type="pathway">
    <text evidence="10 11">Cell wall biogenesis; peptidoglycan biosynthesis.</text>
</comment>
<dbReference type="SUPFAM" id="SSF53623">
    <property type="entry name" value="MurD-like peptide ligases, catalytic domain"/>
    <property type="match status" value="1"/>
</dbReference>
<dbReference type="InterPro" id="IPR035911">
    <property type="entry name" value="MurE/MurF_N"/>
</dbReference>
<gene>
    <name evidence="14" type="primary">murF_1</name>
    <name evidence="10" type="synonym">murF</name>
    <name evidence="14" type="ORF">CB4_01421</name>
</gene>
<organism evidence="14 15">
    <name type="scientific">Aneurinibacillus soli</name>
    <dbReference type="NCBI Taxonomy" id="1500254"/>
    <lineage>
        <taxon>Bacteria</taxon>
        <taxon>Bacillati</taxon>
        <taxon>Bacillota</taxon>
        <taxon>Bacilli</taxon>
        <taxon>Bacillales</taxon>
        <taxon>Paenibacillaceae</taxon>
        <taxon>Aneurinibacillus group</taxon>
        <taxon>Aneurinibacillus</taxon>
    </lineage>
</organism>
<dbReference type="InterPro" id="IPR004101">
    <property type="entry name" value="Mur_ligase_C"/>
</dbReference>
<evidence type="ECO:0000256" key="11">
    <source>
        <dbReference type="RuleBase" id="RU004136"/>
    </source>
</evidence>
<dbReference type="Gene3D" id="3.40.1390.10">
    <property type="entry name" value="MurE/MurF, N-terminal domain"/>
    <property type="match status" value="1"/>
</dbReference>
<dbReference type="PANTHER" id="PTHR43024:SF1">
    <property type="entry name" value="UDP-N-ACETYLMURAMOYL-TRIPEPTIDE--D-ALANYL-D-ALANINE LIGASE"/>
    <property type="match status" value="1"/>
</dbReference>
<evidence type="ECO:0000256" key="6">
    <source>
        <dbReference type="ARBA" id="ARBA00022960"/>
    </source>
</evidence>
<comment type="subcellular location">
    <subcellularLocation>
        <location evidence="10 11">Cytoplasm</location>
    </subcellularLocation>
</comment>
<evidence type="ECO:0000256" key="2">
    <source>
        <dbReference type="ARBA" id="ARBA00022598"/>
    </source>
</evidence>
<reference evidence="14 15" key="1">
    <citation type="submission" date="2015-12" db="EMBL/GenBank/DDBJ databases">
        <title>Genome sequence of Aneurinibacillus soli.</title>
        <authorList>
            <person name="Lee J.S."/>
            <person name="Lee K.C."/>
            <person name="Kim K.K."/>
            <person name="Lee B.W."/>
        </authorList>
    </citation>
    <scope>NUCLEOTIDE SEQUENCE [LARGE SCALE GENOMIC DNA]</scope>
    <source>
        <strain evidence="14 15">CB4</strain>
    </source>
</reference>
<dbReference type="HAMAP" id="MF_02019">
    <property type="entry name" value="MurF"/>
    <property type="match status" value="1"/>
</dbReference>
<dbReference type="EMBL" id="AP017312">
    <property type="protein sequence ID" value="BAU27252.1"/>
    <property type="molecule type" value="Genomic_DNA"/>
</dbReference>
<evidence type="ECO:0000256" key="1">
    <source>
        <dbReference type="ARBA" id="ARBA00022490"/>
    </source>
</evidence>
<dbReference type="UniPathway" id="UPA00219"/>
<dbReference type="KEGG" id="asoc:CB4_01421"/>
<evidence type="ECO:0000313" key="14">
    <source>
        <dbReference type="EMBL" id="BAU27252.1"/>
    </source>
</evidence>
<keyword evidence="15" id="KW-1185">Reference proteome</keyword>
<evidence type="ECO:0000256" key="3">
    <source>
        <dbReference type="ARBA" id="ARBA00022618"/>
    </source>
</evidence>
<keyword evidence="4 10" id="KW-0547">Nucleotide-binding</keyword>
<evidence type="ECO:0000259" key="12">
    <source>
        <dbReference type="Pfam" id="PF02875"/>
    </source>
</evidence>
<dbReference type="InterPro" id="IPR051046">
    <property type="entry name" value="MurCDEF_CellWall_CoF430Synth"/>
</dbReference>
<dbReference type="PANTHER" id="PTHR43024">
    <property type="entry name" value="UDP-N-ACETYLMURAMOYL-TRIPEPTIDE--D-ALANYL-D-ALANINE LIGASE"/>
    <property type="match status" value="1"/>
</dbReference>
<name>A0A0U4NEB4_9BACL</name>
<comment type="function">
    <text evidence="10 11">Involved in cell wall formation. Catalyzes the final step in the synthesis of UDP-N-acetylmuramoyl-pentapeptide, the precursor of murein.</text>
</comment>
<evidence type="ECO:0000256" key="8">
    <source>
        <dbReference type="ARBA" id="ARBA00023306"/>
    </source>
</evidence>
<evidence type="ECO:0000256" key="9">
    <source>
        <dbReference type="ARBA" id="ARBA00023316"/>
    </source>
</evidence>
<dbReference type="NCBIfam" id="TIGR01143">
    <property type="entry name" value="murF"/>
    <property type="match status" value="1"/>
</dbReference>
<dbReference type="InterPro" id="IPR036565">
    <property type="entry name" value="Mur-like_cat_sf"/>
</dbReference>
<evidence type="ECO:0000256" key="4">
    <source>
        <dbReference type="ARBA" id="ARBA00022741"/>
    </source>
</evidence>
<keyword evidence="1 10" id="KW-0963">Cytoplasm</keyword>
<dbReference type="GO" id="GO:0008766">
    <property type="term" value="F:UDP-N-acetylmuramoylalanyl-D-glutamyl-2,6-diaminopimelate-D-alanyl-D-alanine ligase activity"/>
    <property type="evidence" value="ECO:0007669"/>
    <property type="project" value="RHEA"/>
</dbReference>
<dbReference type="GO" id="GO:0008360">
    <property type="term" value="P:regulation of cell shape"/>
    <property type="evidence" value="ECO:0007669"/>
    <property type="project" value="UniProtKB-KW"/>
</dbReference>
<accession>A0A0U4NEB4</accession>
<dbReference type="Proteomes" id="UP000217696">
    <property type="component" value="Chromosome"/>
</dbReference>
<keyword evidence="6 10" id="KW-0133">Cell shape</keyword>
<keyword evidence="3 10" id="KW-0132">Cell division</keyword>
<feature type="domain" description="Mur ligase central" evidence="13">
    <location>
        <begin position="118"/>
        <end position="307"/>
    </location>
</feature>
<evidence type="ECO:0000256" key="7">
    <source>
        <dbReference type="ARBA" id="ARBA00022984"/>
    </source>
</evidence>
<evidence type="ECO:0000256" key="5">
    <source>
        <dbReference type="ARBA" id="ARBA00022840"/>
    </source>
</evidence>
<dbReference type="SUPFAM" id="SSF63418">
    <property type="entry name" value="MurE/MurF N-terminal domain"/>
    <property type="match status" value="1"/>
</dbReference>
<keyword evidence="9 10" id="KW-0961">Cell wall biogenesis/degradation</keyword>
<sequence length="466" mass="50507">MREGQFMFTVEEITAITEGALIQGNEGTIVTSIHFDSRQLTDGSLFVALTSGARDGHEFLAAAADKGAVAAFVSNQELALAANVPNSFALILVPDTEKAFQQLARIYRNRLSIPIAAITGSNGKTTTKDILAHLLSGSKHVYKTYKNFNNHLGVPLSLLQITPDTEAAVLELGMNHAGEIDLLAGIVRPTFSVITNVNDAHIEFFESREAIAQAKGELLGHTNPDGFACLNLDNSLVSALAPLNPCKTYFYHVQHDGEDVVTADITASDLSSDENGSHFTVTYAEGQFRCFMPLFGDYNVSNALPGIFIARKLGLSEEEITHQLANLSISAMRFERSEGANGLLIINDAYNASPSSMMAAVNTFLSVYPERKKVLVLGDMFELGAQSTAYHREVGEKLRALNTSFTLVAIGDAARYLAEGYGEGAHYFASKEDAAAYLEAFKNDQYALLLKASRGMKMETLLDALR</sequence>
<comment type="catalytic activity">
    <reaction evidence="10 11">
        <text>D-alanyl-D-alanine + UDP-N-acetyl-alpha-D-muramoyl-L-alanyl-gamma-D-glutamyl-meso-2,6-diaminopimelate + ATP = UDP-N-acetyl-alpha-D-muramoyl-L-alanyl-gamma-D-glutamyl-meso-2,6-diaminopimeloyl-D-alanyl-D-alanine + ADP + phosphate + H(+)</text>
        <dbReference type="Rhea" id="RHEA:28374"/>
        <dbReference type="ChEBI" id="CHEBI:15378"/>
        <dbReference type="ChEBI" id="CHEBI:30616"/>
        <dbReference type="ChEBI" id="CHEBI:43474"/>
        <dbReference type="ChEBI" id="CHEBI:57822"/>
        <dbReference type="ChEBI" id="CHEBI:61386"/>
        <dbReference type="ChEBI" id="CHEBI:83905"/>
        <dbReference type="ChEBI" id="CHEBI:456216"/>
        <dbReference type="EC" id="6.3.2.10"/>
    </reaction>
</comment>
<dbReference type="GO" id="GO:0071555">
    <property type="term" value="P:cell wall organization"/>
    <property type="evidence" value="ECO:0007669"/>
    <property type="project" value="UniProtKB-KW"/>
</dbReference>
<dbReference type="InterPro" id="IPR036615">
    <property type="entry name" value="Mur_ligase_C_dom_sf"/>
</dbReference>
<dbReference type="Pfam" id="PF08245">
    <property type="entry name" value="Mur_ligase_M"/>
    <property type="match status" value="1"/>
</dbReference>
<evidence type="ECO:0000256" key="10">
    <source>
        <dbReference type="HAMAP-Rule" id="MF_02019"/>
    </source>
</evidence>
<dbReference type="Gene3D" id="3.40.1190.10">
    <property type="entry name" value="Mur-like, catalytic domain"/>
    <property type="match status" value="1"/>
</dbReference>
<dbReference type="GO" id="GO:0009252">
    <property type="term" value="P:peptidoglycan biosynthetic process"/>
    <property type="evidence" value="ECO:0007669"/>
    <property type="project" value="UniProtKB-UniRule"/>
</dbReference>
<dbReference type="InterPro" id="IPR013221">
    <property type="entry name" value="Mur_ligase_cen"/>
</dbReference>
<dbReference type="Gene3D" id="3.90.190.20">
    <property type="entry name" value="Mur ligase, C-terminal domain"/>
    <property type="match status" value="1"/>
</dbReference>
<proteinExistence type="inferred from homology"/>
<keyword evidence="8 10" id="KW-0131">Cell cycle</keyword>
<evidence type="ECO:0000313" key="15">
    <source>
        <dbReference type="Proteomes" id="UP000217696"/>
    </source>
</evidence>
<dbReference type="InterPro" id="IPR005863">
    <property type="entry name" value="UDP-N-AcMur_synth"/>
</dbReference>
<dbReference type="GO" id="GO:0005737">
    <property type="term" value="C:cytoplasm"/>
    <property type="evidence" value="ECO:0007669"/>
    <property type="project" value="UniProtKB-SubCell"/>
</dbReference>
<comment type="similarity">
    <text evidence="10">Belongs to the MurCDEF family. MurF subfamily.</text>
</comment>
<dbReference type="AlphaFoldDB" id="A0A0U4NEB4"/>
<dbReference type="EC" id="6.3.2.10" evidence="10 11"/>
<protein>
    <recommendedName>
        <fullName evidence="10 11">UDP-N-acetylmuramoyl-tripeptide--D-alanyl-D-alanine ligase</fullName>
        <ecNumber evidence="10 11">6.3.2.10</ecNumber>
    </recommendedName>
    <alternativeName>
        <fullName evidence="10">D-alanyl-D-alanine-adding enzyme</fullName>
    </alternativeName>
</protein>
<keyword evidence="7 10" id="KW-0573">Peptidoglycan synthesis</keyword>
<keyword evidence="2 10" id="KW-0436">Ligase</keyword>
<dbReference type="Pfam" id="PF02875">
    <property type="entry name" value="Mur_ligase_C"/>
    <property type="match status" value="1"/>
</dbReference>
<feature type="binding site" evidence="10">
    <location>
        <begin position="120"/>
        <end position="126"/>
    </location>
    <ligand>
        <name>ATP</name>
        <dbReference type="ChEBI" id="CHEBI:30616"/>
    </ligand>
</feature>
<dbReference type="GO" id="GO:0005524">
    <property type="term" value="F:ATP binding"/>
    <property type="evidence" value="ECO:0007669"/>
    <property type="project" value="UniProtKB-UniRule"/>
</dbReference>
<keyword evidence="5 10" id="KW-0067">ATP-binding</keyword>